<evidence type="ECO:0000313" key="2">
    <source>
        <dbReference type="EMBL" id="GAI91465.1"/>
    </source>
</evidence>
<feature type="domain" description="Glycosyl transferase family 1" evidence="1">
    <location>
        <begin position="56"/>
        <end position="215"/>
    </location>
</feature>
<gene>
    <name evidence="2" type="ORF">S12H4_38343</name>
</gene>
<dbReference type="GO" id="GO:0016757">
    <property type="term" value="F:glycosyltransferase activity"/>
    <property type="evidence" value="ECO:0007669"/>
    <property type="project" value="InterPro"/>
</dbReference>
<evidence type="ECO:0000259" key="1">
    <source>
        <dbReference type="Pfam" id="PF00534"/>
    </source>
</evidence>
<dbReference type="InterPro" id="IPR001296">
    <property type="entry name" value="Glyco_trans_1"/>
</dbReference>
<dbReference type="Pfam" id="PF00534">
    <property type="entry name" value="Glycos_transf_1"/>
    <property type="match status" value="1"/>
</dbReference>
<organism evidence="2">
    <name type="scientific">marine sediment metagenome</name>
    <dbReference type="NCBI Taxonomy" id="412755"/>
    <lineage>
        <taxon>unclassified sequences</taxon>
        <taxon>metagenomes</taxon>
        <taxon>ecological metagenomes</taxon>
    </lineage>
</organism>
<dbReference type="Gene3D" id="3.40.50.2000">
    <property type="entry name" value="Glycogen Phosphorylase B"/>
    <property type="match status" value="1"/>
</dbReference>
<dbReference type="EMBL" id="BARW01023073">
    <property type="protein sequence ID" value="GAI91465.1"/>
    <property type="molecule type" value="Genomic_DNA"/>
</dbReference>
<dbReference type="SUPFAM" id="SSF53756">
    <property type="entry name" value="UDP-Glycosyltransferase/glycogen phosphorylase"/>
    <property type="match status" value="1"/>
</dbReference>
<name>X1TVA3_9ZZZZ</name>
<feature type="non-terminal residue" evidence="2">
    <location>
        <position position="266"/>
    </location>
</feature>
<accession>X1TVA3</accession>
<comment type="caution">
    <text evidence="2">The sequence shown here is derived from an EMBL/GenBank/DDBJ whole genome shotgun (WGS) entry which is preliminary data.</text>
</comment>
<reference evidence="2" key="1">
    <citation type="journal article" date="2014" name="Front. Microbiol.">
        <title>High frequency of phylogenetically diverse reductive dehalogenase-homologous genes in deep subseafloor sedimentary metagenomes.</title>
        <authorList>
            <person name="Kawai M."/>
            <person name="Futagami T."/>
            <person name="Toyoda A."/>
            <person name="Takaki Y."/>
            <person name="Nishi S."/>
            <person name="Hori S."/>
            <person name="Arai W."/>
            <person name="Tsubouchi T."/>
            <person name="Morono Y."/>
            <person name="Uchiyama I."/>
            <person name="Ito T."/>
            <person name="Fujiyama A."/>
            <person name="Inagaki F."/>
            <person name="Takami H."/>
        </authorList>
    </citation>
    <scope>NUCLEOTIDE SEQUENCE</scope>
    <source>
        <strain evidence="2">Expedition CK06-06</strain>
    </source>
</reference>
<protein>
    <recommendedName>
        <fullName evidence="1">Glycosyl transferase family 1 domain-containing protein</fullName>
    </recommendedName>
</protein>
<dbReference type="AlphaFoldDB" id="X1TVA3"/>
<sequence>SYNLFPPRDNQIKHSVINSIAQNELKRERGINAVVVPNVFDFEGPDWKIDEYNCDFKKSLGLSPKDIVILQATRIISRKGIELAIDLIKELAKPENLLLLKEKGFYDERKIDEESKIVLVLPNLIEDMVYFKLLKEKIKKEKIKALFVSDIVEPKRKMKNNRKIYSLWDTYLFADLVTYPSLYEGWGNQFLEAVKAKLPIVVFEYEVFKTDIKPNGFRVISLGDKTKGKNGQGLYQVEPSIIQKSKKKAIRVLTDLSYRKKMVEHN</sequence>
<feature type="non-terminal residue" evidence="2">
    <location>
        <position position="1"/>
    </location>
</feature>
<proteinExistence type="predicted"/>